<dbReference type="Pfam" id="PF00672">
    <property type="entry name" value="HAMP"/>
    <property type="match status" value="1"/>
</dbReference>
<dbReference type="PANTHER" id="PTHR43065">
    <property type="entry name" value="SENSOR HISTIDINE KINASE"/>
    <property type="match status" value="1"/>
</dbReference>
<keyword evidence="5" id="KW-0597">Phosphoprotein</keyword>
<evidence type="ECO:0000259" key="18">
    <source>
        <dbReference type="PROSITE" id="PS50885"/>
    </source>
</evidence>
<dbReference type="InterPro" id="IPR003594">
    <property type="entry name" value="HATPase_dom"/>
</dbReference>
<dbReference type="CDD" id="cd06225">
    <property type="entry name" value="HAMP"/>
    <property type="match status" value="1"/>
</dbReference>
<dbReference type="Proteomes" id="UP000198462">
    <property type="component" value="Unassembled WGS sequence"/>
</dbReference>
<evidence type="ECO:0000256" key="1">
    <source>
        <dbReference type="ARBA" id="ARBA00000085"/>
    </source>
</evidence>
<dbReference type="InterPro" id="IPR003660">
    <property type="entry name" value="HAMP_dom"/>
</dbReference>
<evidence type="ECO:0000256" key="8">
    <source>
        <dbReference type="ARBA" id="ARBA00022741"/>
    </source>
</evidence>
<keyword evidence="11 15" id="KW-1133">Transmembrane helix</keyword>
<dbReference type="Pfam" id="PF19312">
    <property type="entry name" value="NtrY_N"/>
    <property type="match status" value="1"/>
</dbReference>
<dbReference type="PROSITE" id="PS50885">
    <property type="entry name" value="HAMP"/>
    <property type="match status" value="1"/>
</dbReference>
<dbReference type="GO" id="GO:0000155">
    <property type="term" value="F:phosphorelay sensor kinase activity"/>
    <property type="evidence" value="ECO:0007669"/>
    <property type="project" value="InterPro"/>
</dbReference>
<dbReference type="GO" id="GO:0005886">
    <property type="term" value="C:plasma membrane"/>
    <property type="evidence" value="ECO:0007669"/>
    <property type="project" value="UniProtKB-SubCell"/>
</dbReference>
<evidence type="ECO:0000256" key="9">
    <source>
        <dbReference type="ARBA" id="ARBA00022777"/>
    </source>
</evidence>
<dbReference type="PANTHER" id="PTHR43065:SF10">
    <property type="entry name" value="PEROXIDE STRESS-ACTIVATED HISTIDINE KINASE MAK3"/>
    <property type="match status" value="1"/>
</dbReference>
<feature type="region of interest" description="Disordered" evidence="14">
    <location>
        <begin position="741"/>
        <end position="763"/>
    </location>
</feature>
<dbReference type="Pfam" id="PF00512">
    <property type="entry name" value="HisKA"/>
    <property type="match status" value="1"/>
</dbReference>
<keyword evidence="9" id="KW-0418">Kinase</keyword>
<dbReference type="GO" id="GO:0006355">
    <property type="term" value="P:regulation of DNA-templated transcription"/>
    <property type="evidence" value="ECO:0007669"/>
    <property type="project" value="InterPro"/>
</dbReference>
<dbReference type="CDD" id="cd00082">
    <property type="entry name" value="HisKA"/>
    <property type="match status" value="1"/>
</dbReference>
<proteinExistence type="predicted"/>
<dbReference type="SMART" id="SM00091">
    <property type="entry name" value="PAS"/>
    <property type="match status" value="1"/>
</dbReference>
<evidence type="ECO:0000256" key="13">
    <source>
        <dbReference type="ARBA" id="ARBA00023136"/>
    </source>
</evidence>
<dbReference type="PRINTS" id="PR00344">
    <property type="entry name" value="BCTRLSENSOR"/>
</dbReference>
<dbReference type="InterPro" id="IPR004358">
    <property type="entry name" value="Sig_transdc_His_kin-like_C"/>
</dbReference>
<dbReference type="Gene3D" id="3.30.565.10">
    <property type="entry name" value="Histidine kinase-like ATPase, C-terminal domain"/>
    <property type="match status" value="1"/>
</dbReference>
<evidence type="ECO:0000256" key="3">
    <source>
        <dbReference type="ARBA" id="ARBA00012438"/>
    </source>
</evidence>
<organism evidence="19 20">
    <name type="scientific">Pacificimonas flava</name>
    <dbReference type="NCBI Taxonomy" id="1234595"/>
    <lineage>
        <taxon>Bacteria</taxon>
        <taxon>Pseudomonadati</taxon>
        <taxon>Pseudomonadota</taxon>
        <taxon>Alphaproteobacteria</taxon>
        <taxon>Sphingomonadales</taxon>
        <taxon>Sphingosinicellaceae</taxon>
        <taxon>Pacificimonas</taxon>
    </lineage>
</organism>
<evidence type="ECO:0000256" key="2">
    <source>
        <dbReference type="ARBA" id="ARBA00004651"/>
    </source>
</evidence>
<evidence type="ECO:0000256" key="6">
    <source>
        <dbReference type="ARBA" id="ARBA00022679"/>
    </source>
</evidence>
<dbReference type="EMBL" id="NFZT01000001">
    <property type="protein sequence ID" value="OWV34212.1"/>
    <property type="molecule type" value="Genomic_DNA"/>
</dbReference>
<dbReference type="InterPro" id="IPR036890">
    <property type="entry name" value="HATPase_C_sf"/>
</dbReference>
<feature type="transmembrane region" description="Helical" evidence="15">
    <location>
        <begin position="42"/>
        <end position="63"/>
    </location>
</feature>
<comment type="catalytic activity">
    <reaction evidence="1">
        <text>ATP + protein L-histidine = ADP + protein N-phospho-L-histidine.</text>
        <dbReference type="EC" id="2.7.13.3"/>
    </reaction>
</comment>
<keyword evidence="13 15" id="KW-0472">Membrane</keyword>
<dbReference type="OrthoDB" id="9776727at2"/>
<keyword evidence="8" id="KW-0547">Nucleotide-binding</keyword>
<dbReference type="SUPFAM" id="SSF55785">
    <property type="entry name" value="PYP-like sensor domain (PAS domain)"/>
    <property type="match status" value="1"/>
</dbReference>
<dbReference type="RefSeq" id="WP_088712912.1">
    <property type="nucleotide sequence ID" value="NZ_NFZT01000001.1"/>
</dbReference>
<dbReference type="InterPro" id="IPR013767">
    <property type="entry name" value="PAS_fold"/>
</dbReference>
<evidence type="ECO:0000259" key="17">
    <source>
        <dbReference type="PROSITE" id="PS50112"/>
    </source>
</evidence>
<evidence type="ECO:0000313" key="20">
    <source>
        <dbReference type="Proteomes" id="UP000198462"/>
    </source>
</evidence>
<dbReference type="PIRSF" id="PIRSF037532">
    <property type="entry name" value="STHK_NtrY"/>
    <property type="match status" value="1"/>
</dbReference>
<evidence type="ECO:0000256" key="15">
    <source>
        <dbReference type="SAM" id="Phobius"/>
    </source>
</evidence>
<evidence type="ECO:0000256" key="14">
    <source>
        <dbReference type="SAM" id="MobiDB-lite"/>
    </source>
</evidence>
<dbReference type="InterPro" id="IPR003661">
    <property type="entry name" value="HisK_dim/P_dom"/>
</dbReference>
<evidence type="ECO:0000256" key="7">
    <source>
        <dbReference type="ARBA" id="ARBA00022692"/>
    </source>
</evidence>
<dbReference type="InterPro" id="IPR017232">
    <property type="entry name" value="NtrY"/>
</dbReference>
<dbReference type="SUPFAM" id="SSF55874">
    <property type="entry name" value="ATPase domain of HSP90 chaperone/DNA topoisomerase II/histidine kinase"/>
    <property type="match status" value="1"/>
</dbReference>
<dbReference type="SMART" id="SM00304">
    <property type="entry name" value="HAMP"/>
    <property type="match status" value="2"/>
</dbReference>
<keyword evidence="12" id="KW-0902">Two-component regulatory system</keyword>
<comment type="subcellular location">
    <subcellularLocation>
        <location evidence="2">Cell membrane</location>
        <topology evidence="2">Multi-pass membrane protein</topology>
    </subcellularLocation>
</comment>
<feature type="transmembrane region" description="Helical" evidence="15">
    <location>
        <begin position="75"/>
        <end position="96"/>
    </location>
</feature>
<dbReference type="Gene3D" id="3.30.450.20">
    <property type="entry name" value="PAS domain"/>
    <property type="match status" value="1"/>
</dbReference>
<keyword evidence="7 15" id="KW-0812">Transmembrane</keyword>
<comment type="caution">
    <text evidence="19">The sequence shown here is derived from an EMBL/GenBank/DDBJ whole genome shotgun (WGS) entry which is preliminary data.</text>
</comment>
<name>A0A219B747_9SPHN</name>
<dbReference type="SUPFAM" id="SSF47384">
    <property type="entry name" value="Homodimeric domain of signal transducing histidine kinase"/>
    <property type="match status" value="1"/>
</dbReference>
<dbReference type="PROSITE" id="PS50109">
    <property type="entry name" value="HIS_KIN"/>
    <property type="match status" value="1"/>
</dbReference>
<gene>
    <name evidence="19" type="ORF">B5C34_12590</name>
</gene>
<feature type="transmembrane region" description="Helical" evidence="15">
    <location>
        <begin position="116"/>
        <end position="138"/>
    </location>
</feature>
<dbReference type="GO" id="GO:0005524">
    <property type="term" value="F:ATP binding"/>
    <property type="evidence" value="ECO:0007669"/>
    <property type="project" value="UniProtKB-KW"/>
</dbReference>
<keyword evidence="20" id="KW-1185">Reference proteome</keyword>
<evidence type="ECO:0000256" key="10">
    <source>
        <dbReference type="ARBA" id="ARBA00022840"/>
    </source>
</evidence>
<dbReference type="Gene3D" id="1.10.287.130">
    <property type="match status" value="1"/>
</dbReference>
<feature type="domain" description="PAS" evidence="17">
    <location>
        <begin position="409"/>
        <end position="454"/>
    </location>
</feature>
<dbReference type="Gene3D" id="6.10.340.10">
    <property type="match status" value="1"/>
</dbReference>
<feature type="domain" description="HAMP" evidence="18">
    <location>
        <begin position="344"/>
        <end position="397"/>
    </location>
</feature>
<dbReference type="AlphaFoldDB" id="A0A219B747"/>
<dbReference type="InterPro" id="IPR036097">
    <property type="entry name" value="HisK_dim/P_sf"/>
</dbReference>
<evidence type="ECO:0000256" key="5">
    <source>
        <dbReference type="ARBA" id="ARBA00022553"/>
    </source>
</evidence>
<dbReference type="SUPFAM" id="SSF158472">
    <property type="entry name" value="HAMP domain-like"/>
    <property type="match status" value="1"/>
</dbReference>
<feature type="compositionally biased region" description="Basic and acidic residues" evidence="14">
    <location>
        <begin position="750"/>
        <end position="763"/>
    </location>
</feature>
<dbReference type="Pfam" id="PF00989">
    <property type="entry name" value="PAS"/>
    <property type="match status" value="1"/>
</dbReference>
<accession>A0A219B747</accession>
<evidence type="ECO:0000256" key="12">
    <source>
        <dbReference type="ARBA" id="ARBA00023012"/>
    </source>
</evidence>
<feature type="transmembrane region" description="Helical" evidence="15">
    <location>
        <begin position="322"/>
        <end position="343"/>
    </location>
</feature>
<dbReference type="InterPro" id="IPR045671">
    <property type="entry name" value="NtrY-like_N"/>
</dbReference>
<evidence type="ECO:0000256" key="11">
    <source>
        <dbReference type="ARBA" id="ARBA00022989"/>
    </source>
</evidence>
<dbReference type="EC" id="2.7.13.3" evidence="3"/>
<evidence type="ECO:0000313" key="19">
    <source>
        <dbReference type="EMBL" id="OWV34212.1"/>
    </source>
</evidence>
<evidence type="ECO:0000256" key="4">
    <source>
        <dbReference type="ARBA" id="ARBA00022475"/>
    </source>
</evidence>
<reference evidence="20" key="1">
    <citation type="submission" date="2017-05" db="EMBL/GenBank/DDBJ databases">
        <authorList>
            <person name="Lin X."/>
        </authorList>
    </citation>
    <scope>NUCLEOTIDE SEQUENCE [LARGE SCALE GENOMIC DNA]</scope>
    <source>
        <strain evidence="20">JLT2012</strain>
    </source>
</reference>
<protein>
    <recommendedName>
        <fullName evidence="3">histidine kinase</fullName>
        <ecNumber evidence="3">2.7.13.3</ecNumber>
    </recommendedName>
</protein>
<keyword evidence="6" id="KW-0808">Transferase</keyword>
<dbReference type="Pfam" id="PF02518">
    <property type="entry name" value="HATPase_c"/>
    <property type="match status" value="1"/>
</dbReference>
<dbReference type="InterPro" id="IPR035965">
    <property type="entry name" value="PAS-like_dom_sf"/>
</dbReference>
<keyword evidence="10" id="KW-0067">ATP-binding</keyword>
<dbReference type="InterPro" id="IPR000014">
    <property type="entry name" value="PAS"/>
</dbReference>
<dbReference type="InterPro" id="IPR005467">
    <property type="entry name" value="His_kinase_dom"/>
</dbReference>
<dbReference type="SMART" id="SM00387">
    <property type="entry name" value="HATPase_c"/>
    <property type="match status" value="1"/>
</dbReference>
<evidence type="ECO:0000259" key="16">
    <source>
        <dbReference type="PROSITE" id="PS50109"/>
    </source>
</evidence>
<keyword evidence="4" id="KW-1003">Cell membrane</keyword>
<sequence>MATQPPSERSAEDLQGPSQTALVRRRLSRLSGRVSHSPKLELAAGFLACVSAAVAILSISGGVDTGPLGPLGRTVLLVLIMLPFMALLILLARRVAVQWLDRQDGLMGARLHVRLVGLFAVLAAVPTLLTVIFASLLFQTGTQFWFSDNAQTVLRNAETVAQAYIEENRQRIVGDIFSMGGDLYAYSLDLGPESEAFREGLDWQLLARNLTEAVIFSRQEEGVRVIASSAGEDALGETAVVTYRLNRDALERAATGETAVLTGSEDRVEAVVRLDPSSPLFLYASRTVDPGALQAAERAASARSEYSALLGRSRDLQWRFNAILGAVALLVITLAILSALWLANRLTKPIADLATAAGRLGAGDLGARVDLDGARDELALLARSFNRMAGQLEVQTAALVEANEEAEARRGFIEAVLDGVSAGVLAVDGSGRIDLASSAAAELLAAPPEELIGRRLGEAVPEFAGLVEEAGQRGRAQGERSFERGGHDKTFLVRVGLVPGGERLVMTFDDITQQIADQRRAAWADVARRIAHEIKNPLTPIQLSAERIDRRFGKLLEGADRDTLESLTQTIVRQVGDLRRMVDEFSSFARMPKPTFREEPIRDLVKQSLFLQEIAQPEISFSLDVEDGLPPLICDRRQISQALTNLLKNAVEAVTEAETVSEPAIALAVAADESGLLITITDNGPGMPRDLRDRITEPYVTTRAGGTGLGLAIVKKIVEEHAGTLGFADLEGAGTRVFLSFPPGQLAGDPRTRNRQPNEREEA</sequence>
<dbReference type="PROSITE" id="PS50112">
    <property type="entry name" value="PAS"/>
    <property type="match status" value="1"/>
</dbReference>
<feature type="domain" description="Histidine kinase" evidence="16">
    <location>
        <begin position="529"/>
        <end position="745"/>
    </location>
</feature>
<dbReference type="FunFam" id="1.10.287.130:FF:000107">
    <property type="entry name" value="Sensor histidine kinase YycG"/>
    <property type="match status" value="1"/>
</dbReference>
<dbReference type="SMART" id="SM00388">
    <property type="entry name" value="HisKA"/>
    <property type="match status" value="1"/>
</dbReference>